<evidence type="ECO:0000313" key="3">
    <source>
        <dbReference type="EMBL" id="PEH38791.1"/>
    </source>
</evidence>
<comment type="caution">
    <text evidence="3">The sequence shown here is derived from an EMBL/GenBank/DDBJ whole genome shotgun (WGS) entry which is preliminary data.</text>
</comment>
<gene>
    <name evidence="3" type="ORF">CRM94_31120</name>
</gene>
<dbReference type="InterPro" id="IPR041715">
    <property type="entry name" value="HisRS-like_core"/>
</dbReference>
<accession>A0A2A7S5D3</accession>
<dbReference type="GO" id="GO:0004821">
    <property type="term" value="F:histidine-tRNA ligase activity"/>
    <property type="evidence" value="ECO:0007669"/>
    <property type="project" value="TreeGrafter"/>
</dbReference>
<evidence type="ECO:0000259" key="2">
    <source>
        <dbReference type="Pfam" id="PF13393"/>
    </source>
</evidence>
<dbReference type="Gene3D" id="3.30.930.10">
    <property type="entry name" value="Bira Bifunctional Protein, Domain 2"/>
    <property type="match status" value="2"/>
</dbReference>
<feature type="domain" description="Class II Histidinyl-tRNA synthetase (HisRS)-like catalytic core" evidence="2">
    <location>
        <begin position="12"/>
        <end position="131"/>
    </location>
</feature>
<sequence length="194" mass="21682">MSRPVSGATFIEAGAEEAIVPALWSQDTFIEKAGGSEIIDQMWAFPDKKGRPCCLIPEATALFQERSRELLAGRPERRFFYVARCYRYERPQAGRYREFTQLGFECLGTDLERASTCSQEMAIGFLDSLGLRYELDRAARRGISYYLNGQGFEIRCRELGAQQQIAGGGAYREGAGFGIGIERLLLALSAQQLL</sequence>
<dbReference type="RefSeq" id="WP_098154183.1">
    <property type="nucleotide sequence ID" value="NZ_CP065595.1"/>
</dbReference>
<organism evidence="3 4">
    <name type="scientific">Burkholderia gladioli</name>
    <name type="common">Pseudomonas marginata</name>
    <name type="synonym">Phytomonas marginata</name>
    <dbReference type="NCBI Taxonomy" id="28095"/>
    <lineage>
        <taxon>Bacteria</taxon>
        <taxon>Pseudomonadati</taxon>
        <taxon>Pseudomonadota</taxon>
        <taxon>Betaproteobacteria</taxon>
        <taxon>Burkholderiales</taxon>
        <taxon>Burkholderiaceae</taxon>
        <taxon>Burkholderia</taxon>
    </lineage>
</organism>
<dbReference type="GO" id="GO:0006427">
    <property type="term" value="P:histidyl-tRNA aminoacylation"/>
    <property type="evidence" value="ECO:0007669"/>
    <property type="project" value="TreeGrafter"/>
</dbReference>
<keyword evidence="1" id="KW-0963">Cytoplasm</keyword>
<dbReference type="SUPFAM" id="SSF55681">
    <property type="entry name" value="Class II aaRS and biotin synthetases"/>
    <property type="match status" value="1"/>
</dbReference>
<keyword evidence="3" id="KW-0030">Aminoacyl-tRNA synthetase</keyword>
<dbReference type="GO" id="GO:0005737">
    <property type="term" value="C:cytoplasm"/>
    <property type="evidence" value="ECO:0007669"/>
    <property type="project" value="InterPro"/>
</dbReference>
<name>A0A2A7S5D3_BURGA</name>
<protein>
    <submittedName>
        <fullName evidence="3">tRNA synthetase class II</fullName>
    </submittedName>
</protein>
<evidence type="ECO:0000256" key="1">
    <source>
        <dbReference type="ARBA" id="ARBA00022490"/>
    </source>
</evidence>
<evidence type="ECO:0000313" key="4">
    <source>
        <dbReference type="Proteomes" id="UP000220629"/>
    </source>
</evidence>
<proteinExistence type="predicted"/>
<dbReference type="PANTHER" id="PTHR43707:SF1">
    <property type="entry name" value="HISTIDINE--TRNA LIGASE, MITOCHONDRIAL-RELATED"/>
    <property type="match status" value="1"/>
</dbReference>
<dbReference type="EMBL" id="PDDY01000004">
    <property type="protein sequence ID" value="PEH38791.1"/>
    <property type="molecule type" value="Genomic_DNA"/>
</dbReference>
<dbReference type="Proteomes" id="UP000220629">
    <property type="component" value="Unassembled WGS sequence"/>
</dbReference>
<dbReference type="InterPro" id="IPR045864">
    <property type="entry name" value="aa-tRNA-synth_II/BPL/LPL"/>
</dbReference>
<dbReference type="AlphaFoldDB" id="A0A2A7S5D3"/>
<dbReference type="PANTHER" id="PTHR43707">
    <property type="entry name" value="HISTIDYL-TRNA SYNTHETASE"/>
    <property type="match status" value="1"/>
</dbReference>
<reference evidence="4" key="1">
    <citation type="submission" date="2017-09" db="EMBL/GenBank/DDBJ databases">
        <title>FDA dAtabase for Regulatory Grade micrObial Sequences (FDA-ARGOS): Supporting development and validation of Infectious Disease Dx tests.</title>
        <authorList>
            <person name="Minogue T."/>
            <person name="Wolcott M."/>
            <person name="Wasieloski L."/>
            <person name="Aguilar W."/>
            <person name="Moore D."/>
            <person name="Tallon L."/>
            <person name="Sadzewicz L."/>
            <person name="Ott S."/>
            <person name="Zhao X."/>
            <person name="Nagaraj S."/>
            <person name="Vavikolanu K."/>
            <person name="Aluvathingal J."/>
            <person name="Nadendla S."/>
            <person name="Sichtig H."/>
        </authorList>
    </citation>
    <scope>NUCLEOTIDE SEQUENCE [LARGE SCALE GENOMIC DNA]</scope>
    <source>
        <strain evidence="4">FDAARGOS_390</strain>
    </source>
</reference>
<dbReference type="InterPro" id="IPR004516">
    <property type="entry name" value="HisRS/HisZ"/>
</dbReference>
<dbReference type="Pfam" id="PF13393">
    <property type="entry name" value="tRNA-synt_His"/>
    <property type="match status" value="1"/>
</dbReference>
<keyword evidence="3" id="KW-0436">Ligase</keyword>